<dbReference type="InterPro" id="IPR003578">
    <property type="entry name" value="Small_GTPase_Rho"/>
</dbReference>
<dbReference type="SUPFAM" id="SSF52540">
    <property type="entry name" value="P-loop containing nucleoside triphosphate hydrolases"/>
    <property type="match status" value="1"/>
</dbReference>
<dbReference type="RefSeq" id="XP_014158959.1">
    <property type="nucleotide sequence ID" value="XM_014303484.1"/>
</dbReference>
<evidence type="ECO:0000256" key="2">
    <source>
        <dbReference type="ARBA" id="ARBA00022741"/>
    </source>
</evidence>
<dbReference type="SMART" id="SM00174">
    <property type="entry name" value="RHO"/>
    <property type="match status" value="1"/>
</dbReference>
<evidence type="ECO:0000313" key="5">
    <source>
        <dbReference type="Proteomes" id="UP000054560"/>
    </source>
</evidence>
<dbReference type="PRINTS" id="PR00449">
    <property type="entry name" value="RASTRNSFRMNG"/>
</dbReference>
<dbReference type="Gene3D" id="3.40.50.300">
    <property type="entry name" value="P-loop containing nucleotide triphosphate hydrolases"/>
    <property type="match status" value="1"/>
</dbReference>
<keyword evidence="5" id="KW-1185">Reference proteome</keyword>
<dbReference type="Pfam" id="PF00071">
    <property type="entry name" value="Ras"/>
    <property type="match status" value="1"/>
</dbReference>
<dbReference type="GO" id="GO:0003924">
    <property type="term" value="F:GTPase activity"/>
    <property type="evidence" value="ECO:0007669"/>
    <property type="project" value="InterPro"/>
</dbReference>
<keyword evidence="2" id="KW-0547">Nucleotide-binding</keyword>
<evidence type="ECO:0000256" key="3">
    <source>
        <dbReference type="ARBA" id="ARBA00023134"/>
    </source>
</evidence>
<dbReference type="PROSITE" id="PS51419">
    <property type="entry name" value="RAB"/>
    <property type="match status" value="1"/>
</dbReference>
<reference evidence="4 5" key="1">
    <citation type="submission" date="2011-02" db="EMBL/GenBank/DDBJ databases">
        <title>The Genome Sequence of Sphaeroforma arctica JP610.</title>
        <authorList>
            <consortium name="The Broad Institute Genome Sequencing Platform"/>
            <person name="Russ C."/>
            <person name="Cuomo C."/>
            <person name="Young S.K."/>
            <person name="Zeng Q."/>
            <person name="Gargeya S."/>
            <person name="Alvarado L."/>
            <person name="Berlin A."/>
            <person name="Chapman S.B."/>
            <person name="Chen Z."/>
            <person name="Freedman E."/>
            <person name="Gellesch M."/>
            <person name="Goldberg J."/>
            <person name="Griggs A."/>
            <person name="Gujja S."/>
            <person name="Heilman E."/>
            <person name="Heiman D."/>
            <person name="Howarth C."/>
            <person name="Mehta T."/>
            <person name="Neiman D."/>
            <person name="Pearson M."/>
            <person name="Roberts A."/>
            <person name="Saif S."/>
            <person name="Shea T."/>
            <person name="Shenoy N."/>
            <person name="Sisk P."/>
            <person name="Stolte C."/>
            <person name="Sykes S."/>
            <person name="White J."/>
            <person name="Yandava C."/>
            <person name="Burger G."/>
            <person name="Gray M.W."/>
            <person name="Holland P.W.H."/>
            <person name="King N."/>
            <person name="Lang F.B.F."/>
            <person name="Roger A.J."/>
            <person name="Ruiz-Trillo I."/>
            <person name="Haas B."/>
            <person name="Nusbaum C."/>
            <person name="Birren B."/>
        </authorList>
    </citation>
    <scope>NUCLEOTIDE SEQUENCE [LARGE SCALE GENOMIC DNA]</scope>
    <source>
        <strain evidence="4 5">JP610</strain>
    </source>
</reference>
<dbReference type="AlphaFoldDB" id="A0A0L0G7P7"/>
<dbReference type="FunFam" id="3.40.50.300:FF:001179">
    <property type="entry name" value="Rho family GTPase"/>
    <property type="match status" value="1"/>
</dbReference>
<organism evidence="4 5">
    <name type="scientific">Sphaeroforma arctica JP610</name>
    <dbReference type="NCBI Taxonomy" id="667725"/>
    <lineage>
        <taxon>Eukaryota</taxon>
        <taxon>Ichthyosporea</taxon>
        <taxon>Ichthyophonida</taxon>
        <taxon>Sphaeroforma</taxon>
    </lineage>
</organism>
<dbReference type="GO" id="GO:0007264">
    <property type="term" value="P:small GTPase-mediated signal transduction"/>
    <property type="evidence" value="ECO:0007669"/>
    <property type="project" value="InterPro"/>
</dbReference>
<dbReference type="PROSITE" id="PS51420">
    <property type="entry name" value="RHO"/>
    <property type="match status" value="1"/>
</dbReference>
<name>A0A0L0G7P7_9EUKA</name>
<keyword evidence="3" id="KW-0342">GTP-binding</keyword>
<evidence type="ECO:0000256" key="1">
    <source>
        <dbReference type="ARBA" id="ARBA00010142"/>
    </source>
</evidence>
<gene>
    <name evidence="4" type="ORF">SARC_02750</name>
</gene>
<dbReference type="STRING" id="667725.A0A0L0G7P7"/>
<proteinExistence type="inferred from homology"/>
<dbReference type="GO" id="GO:0005525">
    <property type="term" value="F:GTP binding"/>
    <property type="evidence" value="ECO:0007669"/>
    <property type="project" value="UniProtKB-KW"/>
</dbReference>
<dbReference type="InterPro" id="IPR027417">
    <property type="entry name" value="P-loop_NTPase"/>
</dbReference>
<evidence type="ECO:0000313" key="4">
    <source>
        <dbReference type="EMBL" id="KNC85057.1"/>
    </source>
</evidence>
<accession>A0A0L0G7P7</accession>
<dbReference type="SMART" id="SM00175">
    <property type="entry name" value="RAB"/>
    <property type="match status" value="1"/>
</dbReference>
<protein>
    <submittedName>
        <fullName evidence="4">Transforming protein RhoA</fullName>
    </submittedName>
</protein>
<dbReference type="NCBIfam" id="TIGR00231">
    <property type="entry name" value="small_GTP"/>
    <property type="match status" value="1"/>
</dbReference>
<dbReference type="EMBL" id="KQ241723">
    <property type="protein sequence ID" value="KNC85057.1"/>
    <property type="molecule type" value="Genomic_DNA"/>
</dbReference>
<comment type="similarity">
    <text evidence="1">Belongs to the small GTPase superfamily. Rho family.</text>
</comment>
<dbReference type="GeneID" id="25903254"/>
<dbReference type="InterPro" id="IPR001806">
    <property type="entry name" value="Small_GTPase"/>
</dbReference>
<dbReference type="InterPro" id="IPR005225">
    <property type="entry name" value="Small_GTP-bd"/>
</dbReference>
<dbReference type="Proteomes" id="UP000054560">
    <property type="component" value="Unassembled WGS sequence"/>
</dbReference>
<sequence length="193" mass="20998">MSGSLRKKLIVVGDGAVGKTNLIIGFAKGEWPDVYTPTVFETTVKNITIDGKNVELTLWDTAGQEDYDRLRPLSYPKSSVIVICFAIDDPDSFYNVPDKWATEAKHYCPGVPIILAGLKTDLREDSVIIAKLGKVNEKPLSKQQGVEMATTIGATKYVECSAKTKTGLEEVFQCAGRAAMDYKAKKSGGCTLL</sequence>
<dbReference type="OrthoDB" id="8830751at2759"/>
<dbReference type="SMART" id="SM00173">
    <property type="entry name" value="RAS"/>
    <property type="match status" value="1"/>
</dbReference>
<dbReference type="eggNOG" id="KOG0393">
    <property type="taxonomic scope" value="Eukaryota"/>
</dbReference>
<dbReference type="PROSITE" id="PS51421">
    <property type="entry name" value="RAS"/>
    <property type="match status" value="1"/>
</dbReference>
<dbReference type="PANTHER" id="PTHR24072">
    <property type="entry name" value="RHO FAMILY GTPASE"/>
    <property type="match status" value="1"/>
</dbReference>